<dbReference type="InterPro" id="IPR029429">
    <property type="entry name" value="BBS2_Mid"/>
</dbReference>
<dbReference type="PANTHER" id="PTHR32465:SF0">
    <property type="entry name" value="BARDET-BIEDL SYNDROME 2 PROTEIN"/>
    <property type="match status" value="1"/>
</dbReference>
<dbReference type="Pfam" id="PF23353">
    <property type="entry name" value="BBS2_hp"/>
    <property type="match status" value="1"/>
</dbReference>
<dbReference type="GO" id="GO:0036064">
    <property type="term" value="C:ciliary basal body"/>
    <property type="evidence" value="ECO:0007669"/>
    <property type="project" value="TreeGrafter"/>
</dbReference>
<evidence type="ECO:0000256" key="2">
    <source>
        <dbReference type="ARBA" id="ARBA00004245"/>
    </source>
</evidence>
<dbReference type="SUPFAM" id="SSF50998">
    <property type="entry name" value="Quinoprotein alcohol dehydrogenase-like"/>
    <property type="match status" value="1"/>
</dbReference>
<dbReference type="GO" id="GO:0034464">
    <property type="term" value="C:BBSome"/>
    <property type="evidence" value="ECO:0007669"/>
    <property type="project" value="UniProtKB-UniRule"/>
</dbReference>
<evidence type="ECO:0000259" key="13">
    <source>
        <dbReference type="Pfam" id="PF23353"/>
    </source>
</evidence>
<dbReference type="GeneID" id="106661211"/>
<dbReference type="InterPro" id="IPR015943">
    <property type="entry name" value="WD40/YVTN_repeat-like_dom_sf"/>
</dbReference>
<evidence type="ECO:0000259" key="12">
    <source>
        <dbReference type="Pfam" id="PF23351"/>
    </source>
</evidence>
<protein>
    <recommendedName>
        <fullName evidence="7">Bardet-Biedl syndrome 2 protein homolog</fullName>
    </recommendedName>
</protein>
<name>A0A8I6RA00_CIMLE</name>
<dbReference type="GO" id="GO:0031514">
    <property type="term" value="C:motile cilium"/>
    <property type="evidence" value="ECO:0007669"/>
    <property type="project" value="TreeGrafter"/>
</dbReference>
<evidence type="ECO:0000259" key="11">
    <source>
        <dbReference type="Pfam" id="PF23350"/>
    </source>
</evidence>
<dbReference type="Pfam" id="PF23351">
    <property type="entry name" value="BBS2_CtH"/>
    <property type="match status" value="1"/>
</dbReference>
<dbReference type="OMA" id="MSDGANC"/>
<evidence type="ECO:0000256" key="3">
    <source>
        <dbReference type="ARBA" id="ARBA00022490"/>
    </source>
</evidence>
<organism evidence="14 15">
    <name type="scientific">Cimex lectularius</name>
    <name type="common">Bed bug</name>
    <name type="synonym">Acanthia lectularia</name>
    <dbReference type="NCBI Taxonomy" id="79782"/>
    <lineage>
        <taxon>Eukaryota</taxon>
        <taxon>Metazoa</taxon>
        <taxon>Ecdysozoa</taxon>
        <taxon>Arthropoda</taxon>
        <taxon>Hexapoda</taxon>
        <taxon>Insecta</taxon>
        <taxon>Pterygota</taxon>
        <taxon>Neoptera</taxon>
        <taxon>Paraneoptera</taxon>
        <taxon>Hemiptera</taxon>
        <taxon>Heteroptera</taxon>
        <taxon>Panheteroptera</taxon>
        <taxon>Cimicomorpha</taxon>
        <taxon>Cimicidae</taxon>
        <taxon>Cimex</taxon>
    </lineage>
</organism>
<dbReference type="InterPro" id="IPR011047">
    <property type="entry name" value="Quinoprotein_ADH-like_sf"/>
</dbReference>
<evidence type="ECO:0000256" key="7">
    <source>
        <dbReference type="PIRNR" id="PIRNR013684"/>
    </source>
</evidence>
<keyword evidence="5 7" id="KW-0206">Cytoskeleton</keyword>
<dbReference type="RefSeq" id="XP_014239959.2">
    <property type="nucleotide sequence ID" value="XM_014384473.2"/>
</dbReference>
<dbReference type="EnsemblMetazoa" id="XM_014384473.2">
    <property type="protein sequence ID" value="XP_014239959.2"/>
    <property type="gene ID" value="LOC106661211"/>
</dbReference>
<feature type="domain" description="BBS2 GAE" evidence="9">
    <location>
        <begin position="370"/>
        <end position="454"/>
    </location>
</feature>
<feature type="domain" description="BBS2 C-terminal helix bundle" evidence="12">
    <location>
        <begin position="667"/>
        <end position="693"/>
    </location>
</feature>
<feature type="domain" description="BBS2 platform" evidence="11">
    <location>
        <begin position="459"/>
        <end position="553"/>
    </location>
</feature>
<dbReference type="GO" id="GO:1905515">
    <property type="term" value="P:non-motile cilium assembly"/>
    <property type="evidence" value="ECO:0007669"/>
    <property type="project" value="InterPro"/>
</dbReference>
<dbReference type="Pfam" id="PF14781">
    <property type="entry name" value="BBS2_N"/>
    <property type="match status" value="1"/>
</dbReference>
<dbReference type="Pfam" id="PF14782">
    <property type="entry name" value="BBS2_GAE"/>
    <property type="match status" value="1"/>
</dbReference>
<dbReference type="Gene3D" id="2.130.10.10">
    <property type="entry name" value="YVTN repeat-like/Quinoprotein amine dehydrogenase"/>
    <property type="match status" value="1"/>
</dbReference>
<evidence type="ECO:0000313" key="14">
    <source>
        <dbReference type="EnsemblMetazoa" id="XP_014239959.2"/>
    </source>
</evidence>
<dbReference type="PANTHER" id="PTHR32465">
    <property type="entry name" value="BARDET-BIEDL SYNDROME 2 PROTEIN"/>
    <property type="match status" value="1"/>
</dbReference>
<evidence type="ECO:0000256" key="1">
    <source>
        <dbReference type="ARBA" id="ARBA00004138"/>
    </source>
</evidence>
<evidence type="ECO:0000256" key="5">
    <source>
        <dbReference type="ARBA" id="ARBA00023212"/>
    </source>
</evidence>
<keyword evidence="15" id="KW-1185">Reference proteome</keyword>
<comment type="subcellular location">
    <subcellularLocation>
        <location evidence="1">Cell projection</location>
        <location evidence="1">Cilium</location>
    </subcellularLocation>
    <subcellularLocation>
        <location evidence="2">Cytoplasm</location>
        <location evidence="2">Cytoskeleton</location>
    </subcellularLocation>
</comment>
<feature type="domain" description="Ciliary BBSome complex subunit 2 N-terminal" evidence="8">
    <location>
        <begin position="23"/>
        <end position="115"/>
    </location>
</feature>
<dbReference type="InterPro" id="IPR055380">
    <property type="entry name" value="BBS2_hp_dom"/>
</dbReference>
<feature type="domain" description="Ciliary BBSome complex subunit 2 middle region" evidence="10">
    <location>
        <begin position="154"/>
        <end position="261"/>
    </location>
</feature>
<keyword evidence="4 7" id="KW-0969">Cilium</keyword>
<dbReference type="InterPro" id="IPR029333">
    <property type="entry name" value="BBS2_GAE_dom"/>
</dbReference>
<dbReference type="Pfam" id="PF14783">
    <property type="entry name" value="BBS2_Mid"/>
    <property type="match status" value="1"/>
</dbReference>
<dbReference type="PIRSF" id="PIRSF013684">
    <property type="entry name" value="BBS2"/>
    <property type="match status" value="1"/>
</dbReference>
<evidence type="ECO:0000313" key="15">
    <source>
        <dbReference type="Proteomes" id="UP000494040"/>
    </source>
</evidence>
<dbReference type="KEGG" id="clec:106661211"/>
<dbReference type="InterPro" id="IPR029430">
    <property type="entry name" value="BBS2_N"/>
</dbReference>
<accession>A0A8I6RA00</accession>
<evidence type="ECO:0000256" key="4">
    <source>
        <dbReference type="ARBA" id="ARBA00023069"/>
    </source>
</evidence>
<evidence type="ECO:0000256" key="6">
    <source>
        <dbReference type="ARBA" id="ARBA00023273"/>
    </source>
</evidence>
<dbReference type="InterPro" id="IPR016616">
    <property type="entry name" value="Bardet-Biedl_syndrome_2_prot"/>
</dbReference>
<sequence length="697" mass="76503">MAGMAMPLFTIHLKQKILPGRVTIGKYDGSHSCITAATTGDKVLVHSPHLRNKDTSILNINQAVTSVCAGRLNPNEDKDILLVGTPSTLLAYHVENNTDLFYKEVPDGANSITIGKIGSYDIPLAIVGGNCSIQGFDWEGNDPYWTVTGDNVRSLTILDIDSDGQNELIVGSDDFDLRVFKDDALVHELSETEAITTLVALRDKKFAYSLANGTVGVYDKLNRTWRVKSKNAPVCLASYDIDGDGIPELITGWSNGKVDARNIKTGDVVFHDILPHGIAGIVVGDYTMSGKPQLIVCSTHGEIRGYDSTSLNKDTVQYGDVIRDLMSKKQMLMSELRNYSADPSGTGIPANTRLLTDISVSPGTKLNPGGHVVISLSTNNLTVIRSATVFAEGIFDGEIFVMHPPLAQVTNNLDIPLVPPKDTPLDIHIKAFVGSSANITQFHVFEVTRQLPRFSMYDVASPSSSTIPDSYVTFRFNERASRLETWQNTNFLVTSSILERAGEGSSRAEWNIFLTSLRDGSSLQLKCESGNMTIFTPHISVAADIVQSLAQFFDIDDLQSTAEFPLVYTSLRDNLTKADDLQQNATKMSATVADTANLIRGLIVQAEDSRLLMYMKDLRECYSQLQQVNSDLLRNYALRSANNNELLLTLRNINSVIQHASRLRVGKYKNEIISLCRNAVATKNLNMLIKVIKTGEA</sequence>
<dbReference type="InterPro" id="IPR055379">
    <property type="entry name" value="BBS2_pf_dom"/>
</dbReference>
<keyword evidence="3 7" id="KW-0963">Cytoplasm</keyword>
<evidence type="ECO:0000259" key="9">
    <source>
        <dbReference type="Pfam" id="PF14782"/>
    </source>
</evidence>
<dbReference type="GO" id="GO:0016020">
    <property type="term" value="C:membrane"/>
    <property type="evidence" value="ECO:0007669"/>
    <property type="project" value="TreeGrafter"/>
</dbReference>
<proteinExistence type="predicted"/>
<dbReference type="InterPro" id="IPR055381">
    <property type="entry name" value="BBS2_CtH_dom"/>
</dbReference>
<evidence type="ECO:0000259" key="8">
    <source>
        <dbReference type="Pfam" id="PF14781"/>
    </source>
</evidence>
<evidence type="ECO:0000259" key="10">
    <source>
        <dbReference type="Pfam" id="PF14783"/>
    </source>
</evidence>
<dbReference type="OrthoDB" id="2120021at2759"/>
<dbReference type="Pfam" id="PF23350">
    <property type="entry name" value="BBS2_pf"/>
    <property type="match status" value="1"/>
</dbReference>
<dbReference type="Proteomes" id="UP000494040">
    <property type="component" value="Unassembled WGS sequence"/>
</dbReference>
<feature type="domain" description="BBS2 hairpin" evidence="13">
    <location>
        <begin position="565"/>
        <end position="662"/>
    </location>
</feature>
<reference evidence="14" key="1">
    <citation type="submission" date="2022-01" db="UniProtKB">
        <authorList>
            <consortium name="EnsemblMetazoa"/>
        </authorList>
    </citation>
    <scope>IDENTIFICATION</scope>
</reference>
<dbReference type="GO" id="GO:0043005">
    <property type="term" value="C:neuron projection"/>
    <property type="evidence" value="ECO:0007669"/>
    <property type="project" value="TreeGrafter"/>
</dbReference>
<keyword evidence="6 7" id="KW-0966">Cell projection</keyword>
<dbReference type="AlphaFoldDB" id="A0A8I6RA00"/>